<reference evidence="2 3" key="1">
    <citation type="journal article" date="2023" name="Sci. Data">
        <title>Genome assembly of the Korean intertidal mud-creeper Batillaria attramentaria.</title>
        <authorList>
            <person name="Patra A.K."/>
            <person name="Ho P.T."/>
            <person name="Jun S."/>
            <person name="Lee S.J."/>
            <person name="Kim Y."/>
            <person name="Won Y.J."/>
        </authorList>
    </citation>
    <scope>NUCLEOTIDE SEQUENCE [LARGE SCALE GENOMIC DNA]</scope>
    <source>
        <strain evidence="2">Wonlab-2016</strain>
    </source>
</reference>
<gene>
    <name evidence="2" type="ORF">BaRGS_00021172</name>
</gene>
<dbReference type="Proteomes" id="UP001519460">
    <property type="component" value="Unassembled WGS sequence"/>
</dbReference>
<organism evidence="2 3">
    <name type="scientific">Batillaria attramentaria</name>
    <dbReference type="NCBI Taxonomy" id="370345"/>
    <lineage>
        <taxon>Eukaryota</taxon>
        <taxon>Metazoa</taxon>
        <taxon>Spiralia</taxon>
        <taxon>Lophotrochozoa</taxon>
        <taxon>Mollusca</taxon>
        <taxon>Gastropoda</taxon>
        <taxon>Caenogastropoda</taxon>
        <taxon>Sorbeoconcha</taxon>
        <taxon>Cerithioidea</taxon>
        <taxon>Batillariidae</taxon>
        <taxon>Batillaria</taxon>
    </lineage>
</organism>
<name>A0ABD0KKL7_9CAEN</name>
<accession>A0ABD0KKL7</accession>
<comment type="caution">
    <text evidence="2">The sequence shown here is derived from an EMBL/GenBank/DDBJ whole genome shotgun (WGS) entry which is preliminary data.</text>
</comment>
<keyword evidence="3" id="KW-1185">Reference proteome</keyword>
<dbReference type="EMBL" id="JACVVK020000162">
    <property type="protein sequence ID" value="KAK7487622.1"/>
    <property type="molecule type" value="Genomic_DNA"/>
</dbReference>
<keyword evidence="1" id="KW-0472">Membrane</keyword>
<evidence type="ECO:0000313" key="3">
    <source>
        <dbReference type="Proteomes" id="UP001519460"/>
    </source>
</evidence>
<keyword evidence="1" id="KW-1133">Transmembrane helix</keyword>
<keyword evidence="1" id="KW-0812">Transmembrane</keyword>
<feature type="transmembrane region" description="Helical" evidence="1">
    <location>
        <begin position="193"/>
        <end position="211"/>
    </location>
</feature>
<protein>
    <submittedName>
        <fullName evidence="2">Uncharacterized protein</fullName>
    </submittedName>
</protein>
<evidence type="ECO:0000313" key="2">
    <source>
        <dbReference type="EMBL" id="KAK7487622.1"/>
    </source>
</evidence>
<proteinExistence type="predicted"/>
<dbReference type="AlphaFoldDB" id="A0ABD0KKL7"/>
<evidence type="ECO:0000256" key="1">
    <source>
        <dbReference type="SAM" id="Phobius"/>
    </source>
</evidence>
<sequence length="216" mass="23642">KSNGKQKHGTGNKPILGGAVTASSRAHQVSRDYGLLGTDQEGRGLISRISCNQGRLCLVCFLFCQRRHLISAESEPGAVCMKSRPVDIWNGVSNLAGASAPKLVSRILTQSLDTERVTHKRAAGGYQSLSHPLTPSRWWRVSECCKPESRLYKSVSDTSGDMDVTPNLLSCVFLSVPATPGACRVVKSETKNFLWLGRLSLIFVLFYNLPFGHKTH</sequence>
<feature type="non-terminal residue" evidence="2">
    <location>
        <position position="1"/>
    </location>
</feature>